<dbReference type="Proteomes" id="UP000887013">
    <property type="component" value="Unassembled WGS sequence"/>
</dbReference>
<gene>
    <name evidence="1" type="ORF">NPIL_570191</name>
</gene>
<proteinExistence type="predicted"/>
<name>A0A8X6MWY7_NEPPI</name>
<dbReference type="EMBL" id="BMAW01003249">
    <property type="protein sequence ID" value="GFS82531.1"/>
    <property type="molecule type" value="Genomic_DNA"/>
</dbReference>
<sequence>MSVKREKSWFRRDLNDVKMVFRSSTDLQVAFVELELQQAELALKSDDDAVSTLLDVGLNRVIVLLAALFFTKAMMPEAVCLDYLMIDIM</sequence>
<keyword evidence="2" id="KW-1185">Reference proteome</keyword>
<organism evidence="1 2">
    <name type="scientific">Nephila pilipes</name>
    <name type="common">Giant wood spider</name>
    <name type="synonym">Nephila maculata</name>
    <dbReference type="NCBI Taxonomy" id="299642"/>
    <lineage>
        <taxon>Eukaryota</taxon>
        <taxon>Metazoa</taxon>
        <taxon>Ecdysozoa</taxon>
        <taxon>Arthropoda</taxon>
        <taxon>Chelicerata</taxon>
        <taxon>Arachnida</taxon>
        <taxon>Araneae</taxon>
        <taxon>Araneomorphae</taxon>
        <taxon>Entelegynae</taxon>
        <taxon>Araneoidea</taxon>
        <taxon>Nephilidae</taxon>
        <taxon>Nephila</taxon>
    </lineage>
</organism>
<accession>A0A8X6MWY7</accession>
<comment type="caution">
    <text evidence="1">The sequence shown here is derived from an EMBL/GenBank/DDBJ whole genome shotgun (WGS) entry which is preliminary data.</text>
</comment>
<protein>
    <submittedName>
        <fullName evidence="1">Uncharacterized protein</fullName>
    </submittedName>
</protein>
<reference evidence="1" key="1">
    <citation type="submission" date="2020-08" db="EMBL/GenBank/DDBJ databases">
        <title>Multicomponent nature underlies the extraordinary mechanical properties of spider dragline silk.</title>
        <authorList>
            <person name="Kono N."/>
            <person name="Nakamura H."/>
            <person name="Mori M."/>
            <person name="Yoshida Y."/>
            <person name="Ohtoshi R."/>
            <person name="Malay A.D."/>
            <person name="Moran D.A.P."/>
            <person name="Tomita M."/>
            <person name="Numata K."/>
            <person name="Arakawa K."/>
        </authorList>
    </citation>
    <scope>NUCLEOTIDE SEQUENCE</scope>
</reference>
<evidence type="ECO:0000313" key="1">
    <source>
        <dbReference type="EMBL" id="GFS82531.1"/>
    </source>
</evidence>
<evidence type="ECO:0000313" key="2">
    <source>
        <dbReference type="Proteomes" id="UP000887013"/>
    </source>
</evidence>
<dbReference type="AlphaFoldDB" id="A0A8X6MWY7"/>